<evidence type="ECO:0000313" key="9">
    <source>
        <dbReference type="Proteomes" id="UP001194746"/>
    </source>
</evidence>
<evidence type="ECO:0000313" key="8">
    <source>
        <dbReference type="EMBL" id="KAF9886108.1"/>
    </source>
</evidence>
<dbReference type="GO" id="GO:0005886">
    <property type="term" value="C:plasma membrane"/>
    <property type="evidence" value="ECO:0007669"/>
    <property type="project" value="TreeGrafter"/>
</dbReference>
<feature type="transmembrane region" description="Helical" evidence="6">
    <location>
        <begin position="441"/>
        <end position="464"/>
    </location>
</feature>
<keyword evidence="5 6" id="KW-0472">Membrane</keyword>
<dbReference type="GO" id="GO:0022857">
    <property type="term" value="F:transmembrane transporter activity"/>
    <property type="evidence" value="ECO:0007669"/>
    <property type="project" value="InterPro"/>
</dbReference>
<dbReference type="EMBL" id="VCAU01000083">
    <property type="protein sequence ID" value="KAF9886108.1"/>
    <property type="molecule type" value="Genomic_DNA"/>
</dbReference>
<dbReference type="Gene3D" id="1.20.1250.20">
    <property type="entry name" value="MFS general substrate transporter like domains"/>
    <property type="match status" value="2"/>
</dbReference>
<feature type="transmembrane region" description="Helical" evidence="6">
    <location>
        <begin position="385"/>
        <end position="403"/>
    </location>
</feature>
<evidence type="ECO:0000256" key="3">
    <source>
        <dbReference type="ARBA" id="ARBA00022692"/>
    </source>
</evidence>
<dbReference type="InterPro" id="IPR010573">
    <property type="entry name" value="MFS_Str1/Tri12-like"/>
</dbReference>
<feature type="transmembrane region" description="Helical" evidence="6">
    <location>
        <begin position="278"/>
        <end position="297"/>
    </location>
</feature>
<name>A0AAD4GS77_ASPNN</name>
<feature type="transmembrane region" description="Helical" evidence="6">
    <location>
        <begin position="202"/>
        <end position="225"/>
    </location>
</feature>
<sequence length="577" mass="62293">MEPEKYTKGKAGDEGDGHIETIHLSSEGGETTTPPKEEEPGVHHSMNWTLFLSLVTMSFLWVGSQIPLYLFGSVITLIYSDIGGYGQYVWLVIGYLIPNAALCPFVGALSDMFGRRFVAACGQLLLILGPIVTATAKEMNIAIAGQVFSGLGAGLNELIALAGTAELVPHRKRGTYVGAVVFTILPFCPSVLWAQLTAQASSWRYVGIIVGVWNFIGLLMVFFCYKEPPRTASSSRKKIEILREIDYIGGFLSTIGILCFMMGMQWGAQQYSWGSAHVLAPFILGILIIVGFFVWEVKFARYPMVPAALFSKDKRTMIAILLVTFWSGGNYFALLLLWPVQCYNVYGDDPVGIGVRSLPIGFGIMFGAALTLILIPVVKGRTRGLMIFSCALMTAGTGAMSVSNPHNLSTIWGIVTIASIGVGSVIIPSSIIAQLVCPIDLIGSITAITLSIRYIGGAIAFTVYDNLLYRKFNGYILTVVAPAIVKNGVAGPTQKEIIGALATLAAQAKFPELKALIAASPEVGQKSIAYQVVIQATQEAYALAFRYAYWVSIPFGVIALISALFLKDVRTVLMKDG</sequence>
<feature type="transmembrane region" description="Helical" evidence="6">
    <location>
        <begin position="409"/>
        <end position="429"/>
    </location>
</feature>
<evidence type="ECO:0000259" key="7">
    <source>
        <dbReference type="PROSITE" id="PS50850"/>
    </source>
</evidence>
<feature type="transmembrane region" description="Helical" evidence="6">
    <location>
        <begin position="141"/>
        <end position="163"/>
    </location>
</feature>
<feature type="transmembrane region" description="Helical" evidence="6">
    <location>
        <begin position="117"/>
        <end position="135"/>
    </location>
</feature>
<dbReference type="SUPFAM" id="SSF103473">
    <property type="entry name" value="MFS general substrate transporter"/>
    <property type="match status" value="1"/>
</dbReference>
<evidence type="ECO:0000256" key="1">
    <source>
        <dbReference type="ARBA" id="ARBA00004141"/>
    </source>
</evidence>
<dbReference type="PANTHER" id="PTHR23501:SF109">
    <property type="entry name" value="MAJOR FACILITATOR SUPERFAMILY (MFS) PROFILE DOMAIN-CONTAINING PROTEIN-RELATED"/>
    <property type="match status" value="1"/>
</dbReference>
<feature type="transmembrane region" description="Helical" evidence="6">
    <location>
        <begin position="358"/>
        <end position="378"/>
    </location>
</feature>
<feature type="domain" description="Major facilitator superfamily (MFS) profile" evidence="7">
    <location>
        <begin position="51"/>
        <end position="571"/>
    </location>
</feature>
<proteinExistence type="predicted"/>
<feature type="transmembrane region" description="Helical" evidence="6">
    <location>
        <begin position="245"/>
        <end position="266"/>
    </location>
</feature>
<dbReference type="InterPro" id="IPR005829">
    <property type="entry name" value="Sugar_transporter_CS"/>
</dbReference>
<keyword evidence="4 6" id="KW-1133">Transmembrane helix</keyword>
<dbReference type="Pfam" id="PF06609">
    <property type="entry name" value="TRI12"/>
    <property type="match status" value="1"/>
</dbReference>
<dbReference type="PANTHER" id="PTHR23501">
    <property type="entry name" value="MAJOR FACILITATOR SUPERFAMILY"/>
    <property type="match status" value="1"/>
</dbReference>
<feature type="transmembrane region" description="Helical" evidence="6">
    <location>
        <begin position="88"/>
        <end position="110"/>
    </location>
</feature>
<comment type="caution">
    <text evidence="8">The sequence shown here is derived from an EMBL/GenBank/DDBJ whole genome shotgun (WGS) entry which is preliminary data.</text>
</comment>
<dbReference type="InterPro" id="IPR020846">
    <property type="entry name" value="MFS_dom"/>
</dbReference>
<evidence type="ECO:0000256" key="2">
    <source>
        <dbReference type="ARBA" id="ARBA00022448"/>
    </source>
</evidence>
<dbReference type="AlphaFoldDB" id="A0AAD4GS77"/>
<dbReference type="Proteomes" id="UP001194746">
    <property type="component" value="Unassembled WGS sequence"/>
</dbReference>
<dbReference type="PROSITE" id="PS50850">
    <property type="entry name" value="MFS"/>
    <property type="match status" value="1"/>
</dbReference>
<dbReference type="InterPro" id="IPR036259">
    <property type="entry name" value="MFS_trans_sf"/>
</dbReference>
<gene>
    <name evidence="8" type="ORF">FE257_012043</name>
</gene>
<keyword evidence="3 6" id="KW-0812">Transmembrane</keyword>
<organism evidence="8 9">
    <name type="scientific">Aspergillus nanangensis</name>
    <dbReference type="NCBI Taxonomy" id="2582783"/>
    <lineage>
        <taxon>Eukaryota</taxon>
        <taxon>Fungi</taxon>
        <taxon>Dikarya</taxon>
        <taxon>Ascomycota</taxon>
        <taxon>Pezizomycotina</taxon>
        <taxon>Eurotiomycetes</taxon>
        <taxon>Eurotiomycetidae</taxon>
        <taxon>Eurotiales</taxon>
        <taxon>Aspergillaceae</taxon>
        <taxon>Aspergillus</taxon>
        <taxon>Aspergillus subgen. Circumdati</taxon>
    </lineage>
</organism>
<reference evidence="8" key="1">
    <citation type="journal article" date="2019" name="Beilstein J. Org. Chem.">
        <title>Nanangenines: drimane sesquiterpenoids as the dominant metabolite cohort of a novel Australian fungus, Aspergillus nanangensis.</title>
        <authorList>
            <person name="Lacey H.J."/>
            <person name="Gilchrist C.L.M."/>
            <person name="Crombie A."/>
            <person name="Kalaitzis J.A."/>
            <person name="Vuong D."/>
            <person name="Rutledge P.J."/>
            <person name="Turner P."/>
            <person name="Pitt J.I."/>
            <person name="Lacey E."/>
            <person name="Chooi Y.H."/>
            <person name="Piggott A.M."/>
        </authorList>
    </citation>
    <scope>NUCLEOTIDE SEQUENCE</scope>
    <source>
        <strain evidence="8">MST-FP2251</strain>
    </source>
</reference>
<feature type="transmembrane region" description="Helical" evidence="6">
    <location>
        <begin position="175"/>
        <end position="196"/>
    </location>
</feature>
<evidence type="ECO:0000256" key="5">
    <source>
        <dbReference type="ARBA" id="ARBA00023136"/>
    </source>
</evidence>
<evidence type="ECO:0000256" key="6">
    <source>
        <dbReference type="SAM" id="Phobius"/>
    </source>
</evidence>
<comment type="subcellular location">
    <subcellularLocation>
        <location evidence="1">Membrane</location>
        <topology evidence="1">Multi-pass membrane protein</topology>
    </subcellularLocation>
</comment>
<feature type="transmembrane region" description="Helical" evidence="6">
    <location>
        <begin position="48"/>
        <end position="68"/>
    </location>
</feature>
<reference evidence="8" key="2">
    <citation type="submission" date="2020-02" db="EMBL/GenBank/DDBJ databases">
        <authorList>
            <person name="Gilchrist C.L.M."/>
            <person name="Chooi Y.-H."/>
        </authorList>
    </citation>
    <scope>NUCLEOTIDE SEQUENCE</scope>
    <source>
        <strain evidence="8">MST-FP2251</strain>
    </source>
</reference>
<protein>
    <recommendedName>
        <fullName evidence="7">Major facilitator superfamily (MFS) profile domain-containing protein</fullName>
    </recommendedName>
</protein>
<dbReference type="PROSITE" id="PS00216">
    <property type="entry name" value="SUGAR_TRANSPORT_1"/>
    <property type="match status" value="1"/>
</dbReference>
<feature type="transmembrane region" description="Helical" evidence="6">
    <location>
        <begin position="318"/>
        <end position="338"/>
    </location>
</feature>
<keyword evidence="2" id="KW-0813">Transport</keyword>
<accession>A0AAD4GS77</accession>
<evidence type="ECO:0000256" key="4">
    <source>
        <dbReference type="ARBA" id="ARBA00022989"/>
    </source>
</evidence>
<keyword evidence="9" id="KW-1185">Reference proteome</keyword>
<feature type="transmembrane region" description="Helical" evidence="6">
    <location>
        <begin position="547"/>
        <end position="566"/>
    </location>
</feature>